<name>A0A7W3T0Q4_9ACTN</name>
<organism evidence="4 5">
    <name type="scientific">Streptomyces calidiresistens</name>
    <dbReference type="NCBI Taxonomy" id="1485586"/>
    <lineage>
        <taxon>Bacteria</taxon>
        <taxon>Bacillati</taxon>
        <taxon>Actinomycetota</taxon>
        <taxon>Actinomycetes</taxon>
        <taxon>Kitasatosporales</taxon>
        <taxon>Streptomycetaceae</taxon>
        <taxon>Streptomyces</taxon>
    </lineage>
</organism>
<dbReference type="Pfam" id="PF00583">
    <property type="entry name" value="Acetyltransf_1"/>
    <property type="match status" value="1"/>
</dbReference>
<dbReference type="CDD" id="cd04301">
    <property type="entry name" value="NAT_SF"/>
    <property type="match status" value="1"/>
</dbReference>
<keyword evidence="1 4" id="KW-0808">Transferase</keyword>
<sequence>MNDGAAGPVLRPGRPGDAPALTALALRSKAHWGYDEEFLNACREELTLRPAEVEPRRTVVAERDGRPLGFSTLEGEPPGDAELGLFFVEPAAMGRGLGRALFTRLLADARALGFGRVAFDADPYAEPFYRAMGAVRIGGSPSGSVPGRILPRMIVPVPPRGRSRG</sequence>
<keyword evidence="2" id="KW-0012">Acyltransferase</keyword>
<feature type="domain" description="N-acetyltransferase" evidence="3">
    <location>
        <begin position="8"/>
        <end position="158"/>
    </location>
</feature>
<dbReference type="InterPro" id="IPR050832">
    <property type="entry name" value="Bact_Acetyltransf"/>
</dbReference>
<dbReference type="Gene3D" id="3.40.630.30">
    <property type="match status" value="1"/>
</dbReference>
<dbReference type="SUPFAM" id="SSF55729">
    <property type="entry name" value="Acyl-CoA N-acyltransferases (Nat)"/>
    <property type="match status" value="1"/>
</dbReference>
<dbReference type="InterPro" id="IPR000182">
    <property type="entry name" value="GNAT_dom"/>
</dbReference>
<dbReference type="GO" id="GO:0016747">
    <property type="term" value="F:acyltransferase activity, transferring groups other than amino-acyl groups"/>
    <property type="evidence" value="ECO:0007669"/>
    <property type="project" value="InterPro"/>
</dbReference>
<evidence type="ECO:0000313" key="5">
    <source>
        <dbReference type="Proteomes" id="UP000530234"/>
    </source>
</evidence>
<dbReference type="PROSITE" id="PS51186">
    <property type="entry name" value="GNAT"/>
    <property type="match status" value="1"/>
</dbReference>
<gene>
    <name evidence="4" type="ORF">FOE67_04385</name>
</gene>
<dbReference type="RefSeq" id="WP_182660604.1">
    <property type="nucleotide sequence ID" value="NZ_VKHS01000051.1"/>
</dbReference>
<dbReference type="EMBL" id="VKHS01000051">
    <property type="protein sequence ID" value="MBB0228769.1"/>
    <property type="molecule type" value="Genomic_DNA"/>
</dbReference>
<proteinExistence type="predicted"/>
<dbReference type="AlphaFoldDB" id="A0A7W3T0Q4"/>
<reference evidence="5" key="1">
    <citation type="submission" date="2019-10" db="EMBL/GenBank/DDBJ databases">
        <title>Streptomyces sp. nov., a novel actinobacterium isolated from alkaline environment.</title>
        <authorList>
            <person name="Golinska P."/>
        </authorList>
    </citation>
    <scope>NUCLEOTIDE SEQUENCE [LARGE SCALE GENOMIC DNA]</scope>
    <source>
        <strain evidence="5">DSM 42108</strain>
    </source>
</reference>
<dbReference type="Proteomes" id="UP000530234">
    <property type="component" value="Unassembled WGS sequence"/>
</dbReference>
<dbReference type="PANTHER" id="PTHR43877">
    <property type="entry name" value="AMINOALKYLPHOSPHONATE N-ACETYLTRANSFERASE-RELATED-RELATED"/>
    <property type="match status" value="1"/>
</dbReference>
<evidence type="ECO:0000313" key="4">
    <source>
        <dbReference type="EMBL" id="MBB0228769.1"/>
    </source>
</evidence>
<evidence type="ECO:0000256" key="1">
    <source>
        <dbReference type="ARBA" id="ARBA00022679"/>
    </source>
</evidence>
<dbReference type="InterPro" id="IPR016181">
    <property type="entry name" value="Acyl_CoA_acyltransferase"/>
</dbReference>
<protein>
    <submittedName>
        <fullName evidence="4">GNAT family N-acetyltransferase</fullName>
    </submittedName>
</protein>
<comment type="caution">
    <text evidence="4">The sequence shown here is derived from an EMBL/GenBank/DDBJ whole genome shotgun (WGS) entry which is preliminary data.</text>
</comment>
<accession>A0A7W3T0Q4</accession>
<evidence type="ECO:0000259" key="3">
    <source>
        <dbReference type="PROSITE" id="PS51186"/>
    </source>
</evidence>
<evidence type="ECO:0000256" key="2">
    <source>
        <dbReference type="ARBA" id="ARBA00023315"/>
    </source>
</evidence>
<keyword evidence="5" id="KW-1185">Reference proteome</keyword>